<dbReference type="InterPro" id="IPR037185">
    <property type="entry name" value="EmrE-like"/>
</dbReference>
<feature type="transmembrane region" description="Helical" evidence="8">
    <location>
        <begin position="299"/>
        <end position="317"/>
    </location>
</feature>
<reference evidence="9 10" key="1">
    <citation type="journal article" date="2016" name="Genome Biol. Evol.">
        <title>Gene Family Evolution Reflects Adaptation to Soil Environmental Stressors in the Genome of the Collembolan Orchesella cincta.</title>
        <authorList>
            <person name="Faddeeva-Vakhrusheva A."/>
            <person name="Derks M.F."/>
            <person name="Anvar S.Y."/>
            <person name="Agamennone V."/>
            <person name="Suring W."/>
            <person name="Smit S."/>
            <person name="van Straalen N.M."/>
            <person name="Roelofs D."/>
        </authorList>
    </citation>
    <scope>NUCLEOTIDE SEQUENCE [LARGE SCALE GENOMIC DNA]</scope>
    <source>
        <tissue evidence="9">Mixed pool</tissue>
    </source>
</reference>
<dbReference type="Pfam" id="PF06027">
    <property type="entry name" value="SLC35F"/>
    <property type="match status" value="1"/>
</dbReference>
<dbReference type="OrthoDB" id="429955at2759"/>
<feature type="transmembrane region" description="Helical" evidence="8">
    <location>
        <begin position="245"/>
        <end position="266"/>
    </location>
</feature>
<feature type="transmembrane region" description="Helical" evidence="8">
    <location>
        <begin position="21"/>
        <end position="45"/>
    </location>
</feature>
<gene>
    <name evidence="9" type="ORF">Ocin01_14442</name>
</gene>
<feature type="transmembrane region" description="Helical" evidence="8">
    <location>
        <begin position="177"/>
        <end position="197"/>
    </location>
</feature>
<accession>A0A1D2MGY1</accession>
<dbReference type="InterPro" id="IPR009262">
    <property type="entry name" value="SLC35_F1/F2/F6"/>
</dbReference>
<dbReference type="Proteomes" id="UP000094527">
    <property type="component" value="Unassembled WGS sequence"/>
</dbReference>
<dbReference type="GO" id="GO:0022857">
    <property type="term" value="F:transmembrane transporter activity"/>
    <property type="evidence" value="ECO:0007669"/>
    <property type="project" value="InterPro"/>
</dbReference>
<proteinExistence type="inferred from homology"/>
<evidence type="ECO:0000256" key="7">
    <source>
        <dbReference type="ARBA" id="ARBA00037727"/>
    </source>
</evidence>
<evidence type="ECO:0000256" key="8">
    <source>
        <dbReference type="SAM" id="Phobius"/>
    </source>
</evidence>
<comment type="subcellular location">
    <subcellularLocation>
        <location evidence="1">Membrane</location>
        <topology evidence="1">Multi-pass membrane protein</topology>
    </subcellularLocation>
</comment>
<feature type="transmembrane region" description="Helical" evidence="8">
    <location>
        <begin position="144"/>
        <end position="162"/>
    </location>
</feature>
<evidence type="ECO:0000313" key="10">
    <source>
        <dbReference type="Proteomes" id="UP000094527"/>
    </source>
</evidence>
<keyword evidence="6 8" id="KW-0472">Membrane</keyword>
<organism evidence="9 10">
    <name type="scientific">Orchesella cincta</name>
    <name type="common">Springtail</name>
    <name type="synonym">Podura cincta</name>
    <dbReference type="NCBI Taxonomy" id="48709"/>
    <lineage>
        <taxon>Eukaryota</taxon>
        <taxon>Metazoa</taxon>
        <taxon>Ecdysozoa</taxon>
        <taxon>Arthropoda</taxon>
        <taxon>Hexapoda</taxon>
        <taxon>Collembola</taxon>
        <taxon>Entomobryomorpha</taxon>
        <taxon>Entomobryoidea</taxon>
        <taxon>Orchesellidae</taxon>
        <taxon>Orchesellinae</taxon>
        <taxon>Orchesella</taxon>
    </lineage>
</organism>
<evidence type="ECO:0000256" key="5">
    <source>
        <dbReference type="ARBA" id="ARBA00022989"/>
    </source>
</evidence>
<evidence type="ECO:0000256" key="3">
    <source>
        <dbReference type="ARBA" id="ARBA00022448"/>
    </source>
</evidence>
<dbReference type="PANTHER" id="PTHR14233">
    <property type="entry name" value="DUF914-RELATED"/>
    <property type="match status" value="1"/>
</dbReference>
<dbReference type="GO" id="GO:0016020">
    <property type="term" value="C:membrane"/>
    <property type="evidence" value="ECO:0007669"/>
    <property type="project" value="UniProtKB-SubCell"/>
</dbReference>
<dbReference type="InterPro" id="IPR052221">
    <property type="entry name" value="SLC35F_Transporter"/>
</dbReference>
<evidence type="ECO:0000256" key="2">
    <source>
        <dbReference type="ARBA" id="ARBA00007863"/>
    </source>
</evidence>
<keyword evidence="10" id="KW-1185">Reference proteome</keyword>
<dbReference type="EMBL" id="LJIJ01001289">
    <property type="protein sequence ID" value="ODM92239.1"/>
    <property type="molecule type" value="Genomic_DNA"/>
</dbReference>
<dbReference type="OMA" id="FQFICFG"/>
<dbReference type="PANTHER" id="PTHR14233:SF4">
    <property type="entry name" value="SOLUTE CARRIER FAMILY 35 MEMBER F2"/>
    <property type="match status" value="1"/>
</dbReference>
<feature type="transmembrane region" description="Helical" evidence="8">
    <location>
        <begin position="209"/>
        <end position="233"/>
    </location>
</feature>
<keyword evidence="5 8" id="KW-1133">Transmembrane helix</keyword>
<keyword evidence="4 8" id="KW-0812">Transmembrane</keyword>
<comment type="similarity">
    <text evidence="2">Belongs to the SLC35F solute transporter family.</text>
</comment>
<keyword evidence="3" id="KW-0813">Transport</keyword>
<comment type="caution">
    <text evidence="9">The sequence shown here is derived from an EMBL/GenBank/DDBJ whole genome shotgun (WGS) entry which is preliminary data.</text>
</comment>
<evidence type="ECO:0000256" key="6">
    <source>
        <dbReference type="ARBA" id="ARBA00023136"/>
    </source>
</evidence>
<evidence type="ECO:0000313" key="9">
    <source>
        <dbReference type="EMBL" id="ODM92239.1"/>
    </source>
</evidence>
<dbReference type="STRING" id="48709.A0A1D2MGY1"/>
<name>A0A1D2MGY1_ORCCI</name>
<feature type="transmembrane region" description="Helical" evidence="8">
    <location>
        <begin position="273"/>
        <end position="293"/>
    </location>
</feature>
<dbReference type="AlphaFoldDB" id="A0A1D2MGY1"/>
<dbReference type="SUPFAM" id="SSF103481">
    <property type="entry name" value="Multidrug resistance efflux transporter EmrE"/>
    <property type="match status" value="1"/>
</dbReference>
<comment type="function">
    <text evidence="7">Putative solute transporter.</text>
</comment>
<feature type="transmembrane region" description="Helical" evidence="8">
    <location>
        <begin position="57"/>
        <end position="77"/>
    </location>
</feature>
<evidence type="ECO:0000256" key="1">
    <source>
        <dbReference type="ARBA" id="ARBA00004141"/>
    </source>
</evidence>
<evidence type="ECO:0000256" key="4">
    <source>
        <dbReference type="ARBA" id="ARBA00022692"/>
    </source>
</evidence>
<protein>
    <submittedName>
        <fullName evidence="9">Solute carrier family 35 member F1</fullName>
    </submittedName>
</protein>
<sequence length="455" mass="49709">MSHEKNGTKFDKNVKHPPSTWLAIFLGQVLSGILAVSAITSVYLIDYYKIHVPNAQNFAFYIVLAAIFTTILACRPAERNLFPILRTRGWKYALVALVDAEANFAVGKAYQFTTLTSVQLLDCFTIPTVLSLSWLVLRIRYKVPHILGVSICLLGVSCLVWADIEEGKPLAQGKDRFLGDMLCLAGAFLYGISNVAQEFVVKTFDIVEFLGMIGLFGSFVSGAQTVLLEYGAVTSTEWAGPSTQMALLIGFATSKFFFYILSAVVMKLSSATAFNLSILTADFYSLITGIYLFHFKFHALYFLSFLLVMTGVIVFAIKPTVIDSHIYRSLTREHTTTLDLELMASTPSSIQGGGYHHGFGGENDKTTCSSSSFANRHNHHHDEEVCVGGAGSLLSETSHLLSCGNEGRSPMLSNQSCDVVLQTTCSGTHANKQGATQTSWTGTNGELMKNVSDLK</sequence>